<feature type="region of interest" description="Disordered" evidence="1">
    <location>
        <begin position="94"/>
        <end position="124"/>
    </location>
</feature>
<name>A0A2I0U4U2_LIMLA</name>
<protein>
    <recommendedName>
        <fullName evidence="4">Rna-directed dna polymerase from mobile element jockey-like</fullName>
    </recommendedName>
</protein>
<evidence type="ECO:0000256" key="1">
    <source>
        <dbReference type="SAM" id="MobiDB-lite"/>
    </source>
</evidence>
<evidence type="ECO:0000313" key="2">
    <source>
        <dbReference type="EMBL" id="PKU41094.1"/>
    </source>
</evidence>
<dbReference type="Proteomes" id="UP000233556">
    <property type="component" value="Unassembled WGS sequence"/>
</dbReference>
<feature type="region of interest" description="Disordered" evidence="1">
    <location>
        <begin position="21"/>
        <end position="42"/>
    </location>
</feature>
<keyword evidence="3" id="KW-1185">Reference proteome</keyword>
<dbReference type="AlphaFoldDB" id="A0A2I0U4U2"/>
<dbReference type="OrthoDB" id="9222839at2759"/>
<organism evidence="2 3">
    <name type="scientific">Limosa lapponica baueri</name>
    <dbReference type="NCBI Taxonomy" id="1758121"/>
    <lineage>
        <taxon>Eukaryota</taxon>
        <taxon>Metazoa</taxon>
        <taxon>Chordata</taxon>
        <taxon>Craniata</taxon>
        <taxon>Vertebrata</taxon>
        <taxon>Euteleostomi</taxon>
        <taxon>Archelosauria</taxon>
        <taxon>Archosauria</taxon>
        <taxon>Dinosauria</taxon>
        <taxon>Saurischia</taxon>
        <taxon>Theropoda</taxon>
        <taxon>Coelurosauria</taxon>
        <taxon>Aves</taxon>
        <taxon>Neognathae</taxon>
        <taxon>Neoaves</taxon>
        <taxon>Charadriiformes</taxon>
        <taxon>Scolopacidae</taxon>
        <taxon>Limosa</taxon>
    </lineage>
</organism>
<feature type="compositionally biased region" description="Basic and acidic residues" evidence="1">
    <location>
        <begin position="103"/>
        <end position="114"/>
    </location>
</feature>
<reference evidence="3" key="1">
    <citation type="submission" date="2017-11" db="EMBL/GenBank/DDBJ databases">
        <authorList>
            <person name="Lima N.C."/>
            <person name="Parody-Merino A.M."/>
            <person name="Battley P.F."/>
            <person name="Fidler A.E."/>
            <person name="Prosdocimi F."/>
        </authorList>
    </citation>
    <scope>NUCLEOTIDE SEQUENCE [LARGE SCALE GENOMIC DNA]</scope>
</reference>
<reference evidence="3" key="2">
    <citation type="submission" date="2017-12" db="EMBL/GenBank/DDBJ databases">
        <title>Genome sequence of the Bar-tailed Godwit (Limosa lapponica baueri).</title>
        <authorList>
            <person name="Lima N.C.B."/>
            <person name="Parody-Merino A.M."/>
            <person name="Battley P.F."/>
            <person name="Fidler A.E."/>
            <person name="Prosdocimi F."/>
        </authorList>
    </citation>
    <scope>NUCLEOTIDE SEQUENCE [LARGE SCALE GENOMIC DNA]</scope>
</reference>
<evidence type="ECO:0000313" key="3">
    <source>
        <dbReference type="Proteomes" id="UP000233556"/>
    </source>
</evidence>
<evidence type="ECO:0008006" key="4">
    <source>
        <dbReference type="Google" id="ProtNLM"/>
    </source>
</evidence>
<feature type="compositionally biased region" description="Basic residues" evidence="1">
    <location>
        <begin position="115"/>
        <end position="124"/>
    </location>
</feature>
<accession>A0A2I0U4U2</accession>
<gene>
    <name evidence="2" type="ORF">llap_8605</name>
</gene>
<proteinExistence type="predicted"/>
<sequence length="124" mass="13876">MVKQAVPLQLMEVHSGADIHSAAHGEPHAGAGSWQDLQPHGEKPMLEQVFWRDCQKSASEGLHPVKGPTLKQFVKNCSPWDGLNLEKLMENCFPREGPCTGAGEKHEDSSPLRRKEQKRQRMVN</sequence>
<dbReference type="EMBL" id="KZ506166">
    <property type="protein sequence ID" value="PKU41094.1"/>
    <property type="molecule type" value="Genomic_DNA"/>
</dbReference>